<dbReference type="EMBL" id="RSCJ01000024">
    <property type="protein sequence ID" value="RUR75489.1"/>
    <property type="molecule type" value="Genomic_DNA"/>
</dbReference>
<dbReference type="OrthoDB" id="9770811at2"/>
<dbReference type="GO" id="GO:0015977">
    <property type="term" value="P:carbon fixation"/>
    <property type="evidence" value="ECO:0007669"/>
    <property type="project" value="InterPro"/>
</dbReference>
<gene>
    <name evidence="4" type="primary">mtnW</name>
    <name evidence="4" type="ORF">PCC6912_47200</name>
</gene>
<keyword evidence="1" id="KW-0479">Metal-binding</keyword>
<dbReference type="SUPFAM" id="SSF54966">
    <property type="entry name" value="RuBisCO, large subunit, small (N-terminal) domain"/>
    <property type="match status" value="1"/>
</dbReference>
<dbReference type="GO" id="GO:0019509">
    <property type="term" value="P:L-methionine salvage from methylthioadenosine"/>
    <property type="evidence" value="ECO:0007669"/>
    <property type="project" value="InterPro"/>
</dbReference>
<organism evidence="4 5">
    <name type="scientific">Chlorogloeopsis fritschii PCC 6912</name>
    <dbReference type="NCBI Taxonomy" id="211165"/>
    <lineage>
        <taxon>Bacteria</taxon>
        <taxon>Bacillati</taxon>
        <taxon>Cyanobacteriota</taxon>
        <taxon>Cyanophyceae</taxon>
        <taxon>Nostocales</taxon>
        <taxon>Chlorogloeopsidaceae</taxon>
        <taxon>Chlorogloeopsis</taxon>
    </lineage>
</organism>
<dbReference type="GO" id="GO:0043715">
    <property type="term" value="F:2,3-diketo-5-methylthiopentyl-1-phosphate enolase activity"/>
    <property type="evidence" value="ECO:0007669"/>
    <property type="project" value="InterPro"/>
</dbReference>
<dbReference type="RefSeq" id="WP_016875764.1">
    <property type="nucleotide sequence ID" value="NZ_AJLN01000098.1"/>
</dbReference>
<evidence type="ECO:0000313" key="4">
    <source>
        <dbReference type="EMBL" id="RUR75489.1"/>
    </source>
</evidence>
<dbReference type="SFLD" id="SFLDS00014">
    <property type="entry name" value="RuBisCO"/>
    <property type="match status" value="1"/>
</dbReference>
<dbReference type="SFLD" id="SFLDG00301">
    <property type="entry name" value="RuBisCO-like_proteins"/>
    <property type="match status" value="1"/>
</dbReference>
<dbReference type="Gene3D" id="3.30.70.150">
    <property type="entry name" value="RuBisCO large subunit, N-terminal domain"/>
    <property type="match status" value="1"/>
</dbReference>
<dbReference type="Pfam" id="PF00016">
    <property type="entry name" value="RuBisCO_large"/>
    <property type="match status" value="1"/>
</dbReference>
<protein>
    <submittedName>
        <fullName evidence="4">2,3-diketo-5-methylthiopentyl-1-phosphate enolase</fullName>
    </submittedName>
</protein>
<name>A0A433N2T4_CHLFR</name>
<dbReference type="Gene3D" id="3.20.20.110">
    <property type="entry name" value="Ribulose bisphosphate carboxylase, large subunit, C-terminal domain"/>
    <property type="match status" value="1"/>
</dbReference>
<comment type="caution">
    <text evidence="4">The sequence shown here is derived from an EMBL/GenBank/DDBJ whole genome shotgun (WGS) entry which is preliminary data.</text>
</comment>
<dbReference type="PANTHER" id="PTHR42704">
    <property type="entry name" value="RIBULOSE BISPHOSPHATE CARBOXYLASE"/>
    <property type="match status" value="1"/>
</dbReference>
<dbReference type="PANTHER" id="PTHR42704:SF17">
    <property type="entry name" value="RIBULOSE BISPHOSPHATE CARBOXYLASE LARGE CHAIN"/>
    <property type="match status" value="1"/>
</dbReference>
<dbReference type="Proteomes" id="UP000268857">
    <property type="component" value="Unassembled WGS sequence"/>
</dbReference>
<evidence type="ECO:0000313" key="5">
    <source>
        <dbReference type="Proteomes" id="UP000268857"/>
    </source>
</evidence>
<dbReference type="SFLD" id="SFLDF00157">
    <property type="entry name" value="2_3-diketo-5-methylthiopentyl"/>
    <property type="match status" value="1"/>
</dbReference>
<dbReference type="STRING" id="211165.GCA_000317285_03680"/>
<dbReference type="InterPro" id="IPR036422">
    <property type="entry name" value="RuBisCO_lsu_N_sf"/>
</dbReference>
<dbReference type="AlphaFoldDB" id="A0A433N2T4"/>
<dbReference type="InterPro" id="IPR000685">
    <property type="entry name" value="RuBisCO_lsu_C"/>
</dbReference>
<dbReference type="GO" id="GO:0016984">
    <property type="term" value="F:ribulose-bisphosphate carboxylase activity"/>
    <property type="evidence" value="ECO:0007669"/>
    <property type="project" value="InterPro"/>
</dbReference>
<keyword evidence="5" id="KW-1185">Reference proteome</keyword>
<dbReference type="InterPro" id="IPR036376">
    <property type="entry name" value="RuBisCO_lsu_C_sf"/>
</dbReference>
<evidence type="ECO:0000256" key="1">
    <source>
        <dbReference type="ARBA" id="ARBA00022723"/>
    </source>
</evidence>
<dbReference type="GO" id="GO:0000287">
    <property type="term" value="F:magnesium ion binding"/>
    <property type="evidence" value="ECO:0007669"/>
    <property type="project" value="InterPro"/>
</dbReference>
<dbReference type="InterPro" id="IPR017717">
    <property type="entry name" value="Diketo-Methiopentyl-P_enolase"/>
</dbReference>
<dbReference type="SUPFAM" id="SSF51649">
    <property type="entry name" value="RuBisCo, C-terminal domain"/>
    <property type="match status" value="1"/>
</dbReference>
<feature type="domain" description="Ribulose bisphosphate carboxylase large subunit C-terminal" evidence="3">
    <location>
        <begin position="111"/>
        <end position="386"/>
    </location>
</feature>
<sequence length="389" mass="41628">MTIEVDYRFPAGVDPHKQAKIIAIGQTVGTWDARFAHREAALQSHLGEVISVQTEAQTDYSIATIRFPKTNVENDIASLLTMIFGKYSMAGAAKIVEVRLPQSYGRLPKLGITGIRERLGVFERPLVMAIFKPALGLSAGDHAAILAEVAYAGLDIIKDDEILGDLDIAPTLERLQECRKVIEEVKQKTGRTILYAVNVTGRADKLLEKARLLVRQGANALLVNVLSYGFSVLEALAADPEINVPIFAHPALAGALCAAPDYGMAYSVVLGTLMAHAGADAVLYPAHYGSLPFDSVEEGKIRDILRSRSVFPVPSAGIHPGIVPKALADYGQDVILNAGTGIMDHPDGAAAGVQAFFEALERVGGGESFALDILPLGPLRRAVEKWGSD</sequence>
<proteinExistence type="predicted"/>
<evidence type="ECO:0000256" key="2">
    <source>
        <dbReference type="ARBA" id="ARBA00022842"/>
    </source>
</evidence>
<accession>A0A433N2T4</accession>
<dbReference type="InterPro" id="IPR033966">
    <property type="entry name" value="RuBisCO"/>
</dbReference>
<evidence type="ECO:0000259" key="3">
    <source>
        <dbReference type="Pfam" id="PF00016"/>
    </source>
</evidence>
<reference evidence="4 5" key="1">
    <citation type="journal article" date="2019" name="Genome Biol. Evol.">
        <title>Day and night: Metabolic profiles and evolutionary relationships of six axenic non-marine cyanobacteria.</title>
        <authorList>
            <person name="Will S.E."/>
            <person name="Henke P."/>
            <person name="Boedeker C."/>
            <person name="Huang S."/>
            <person name="Brinkmann H."/>
            <person name="Rohde M."/>
            <person name="Jarek M."/>
            <person name="Friedl T."/>
            <person name="Seufert S."/>
            <person name="Schumacher M."/>
            <person name="Overmann J."/>
            <person name="Neumann-Schaal M."/>
            <person name="Petersen J."/>
        </authorList>
    </citation>
    <scope>NUCLEOTIDE SEQUENCE [LARGE SCALE GENOMIC DNA]</scope>
    <source>
        <strain evidence="4 5">PCC 6912</strain>
    </source>
</reference>
<keyword evidence="2" id="KW-0460">Magnesium</keyword>